<organism evidence="2 3">
    <name type="scientific">Hydrocarboniphaga daqingensis</name>
    <dbReference type="NCBI Taxonomy" id="490188"/>
    <lineage>
        <taxon>Bacteria</taxon>
        <taxon>Pseudomonadati</taxon>
        <taxon>Pseudomonadota</taxon>
        <taxon>Gammaproteobacteria</taxon>
        <taxon>Nevskiales</taxon>
        <taxon>Nevskiaceae</taxon>
        <taxon>Hydrocarboniphaga</taxon>
    </lineage>
</organism>
<proteinExistence type="predicted"/>
<dbReference type="Gene3D" id="2.50.20.10">
    <property type="entry name" value="Lipoprotein localisation LolA/LolB/LppX"/>
    <property type="match status" value="1"/>
</dbReference>
<reference evidence="2 3" key="1">
    <citation type="submission" date="2016-11" db="EMBL/GenBank/DDBJ databases">
        <authorList>
            <person name="Jaros S."/>
            <person name="Januszkiewicz K."/>
            <person name="Wedrychowicz H."/>
        </authorList>
    </citation>
    <scope>NUCLEOTIDE SEQUENCE [LARGE SCALE GENOMIC DNA]</scope>
    <source>
        <strain evidence="2 3">CGMCC 1.7049</strain>
    </source>
</reference>
<dbReference type="EMBL" id="FQWZ01000002">
    <property type="protein sequence ID" value="SHG68779.1"/>
    <property type="molecule type" value="Genomic_DNA"/>
</dbReference>
<dbReference type="OrthoDB" id="6751304at2"/>
<keyword evidence="3" id="KW-1185">Reference proteome</keyword>
<sequence>MKRAFRLGSGLALLGALLLPAAAMAKVSADKAAELDGPKLTCVGAERAGTPSGVAEFTGKWVGKWPGMKGEYGYEPGPYADEKPKFTITAANMAQYAANLTEGQKAMLKKYPNYKMNVYPSHRDFGVPSWVCDTAKKNATTGELVDDGRGATGIGGASSFPIPQSGLEVIWNTTTSFRPSTEKAVCDIANVYANGSVAWGRNKFMTYNLMNDPKKRLSFAEQRINAYFYTGYSLPERDKGYVAVGFQPNNFAKDHTQAWQYLPGTRRVRQAPEIGFDYPVPPAGARTIDDDYGFNGSPERYTWKLVGKKEMYIPYHNFKINDPSLKYADIIKPGVPNSDLIRYELHRVWVLEATLKDGVRHIYKKRQIYVDEDNWQVMWADNYDGRDQLWRISMITYHYSQESASFHRGASFYVDLIAGGYEAGYLVNERGNDWWRINQPMSPSQFTPEAAGRAGH</sequence>
<evidence type="ECO:0000256" key="1">
    <source>
        <dbReference type="SAM" id="SignalP"/>
    </source>
</evidence>
<accession>A0A1M5LVY1</accession>
<dbReference type="InterPro" id="IPR010752">
    <property type="entry name" value="DUF1329"/>
</dbReference>
<dbReference type="Proteomes" id="UP000199758">
    <property type="component" value="Unassembled WGS sequence"/>
</dbReference>
<dbReference type="RefSeq" id="WP_072895023.1">
    <property type="nucleotide sequence ID" value="NZ_FQWZ01000002.1"/>
</dbReference>
<dbReference type="CDD" id="cd16329">
    <property type="entry name" value="LolA_like"/>
    <property type="match status" value="1"/>
</dbReference>
<gene>
    <name evidence="2" type="ORF">SAMN04488068_1103</name>
</gene>
<evidence type="ECO:0000313" key="3">
    <source>
        <dbReference type="Proteomes" id="UP000199758"/>
    </source>
</evidence>
<evidence type="ECO:0000313" key="2">
    <source>
        <dbReference type="EMBL" id="SHG68779.1"/>
    </source>
</evidence>
<keyword evidence="1" id="KW-0732">Signal</keyword>
<protein>
    <recommendedName>
        <fullName evidence="4">DUF1329 domain-containing protein</fullName>
    </recommendedName>
</protein>
<dbReference type="AlphaFoldDB" id="A0A1M5LVY1"/>
<name>A0A1M5LVY1_9GAMM</name>
<evidence type="ECO:0008006" key="4">
    <source>
        <dbReference type="Google" id="ProtNLM"/>
    </source>
</evidence>
<dbReference type="STRING" id="490188.SAMN04488068_1103"/>
<dbReference type="Pfam" id="PF07044">
    <property type="entry name" value="DUF1329"/>
    <property type="match status" value="1"/>
</dbReference>
<feature type="chain" id="PRO_5012206318" description="DUF1329 domain-containing protein" evidence="1">
    <location>
        <begin position="26"/>
        <end position="456"/>
    </location>
</feature>
<feature type="signal peptide" evidence="1">
    <location>
        <begin position="1"/>
        <end position="25"/>
    </location>
</feature>